<dbReference type="CDD" id="cd09117">
    <property type="entry name" value="PLDc_Bfil_DEXD_like"/>
    <property type="match status" value="1"/>
</dbReference>
<feature type="domain" description="PLD phosphodiesterase" evidence="1">
    <location>
        <begin position="80"/>
        <end position="110"/>
    </location>
</feature>
<proteinExistence type="predicted"/>
<keyword evidence="3" id="KW-1185">Reference proteome</keyword>
<dbReference type="GO" id="GO:0006793">
    <property type="term" value="P:phosphorus metabolic process"/>
    <property type="evidence" value="ECO:0007669"/>
    <property type="project" value="UniProtKB-ARBA"/>
</dbReference>
<dbReference type="SUPFAM" id="SSF56024">
    <property type="entry name" value="Phospholipase D/nuclease"/>
    <property type="match status" value="1"/>
</dbReference>
<dbReference type="InterPro" id="IPR001736">
    <property type="entry name" value="PLipase_D/transphosphatidylase"/>
</dbReference>
<evidence type="ECO:0000259" key="1">
    <source>
        <dbReference type="PROSITE" id="PS50035"/>
    </source>
</evidence>
<sequence length="396" mass="44826">MKLVNGNGQLRVELTRCIEHYEEISIAVAWASANTDVFQTLLKNKKKIKKAVIGTHFFQTDPNVLEALYKQKSVKFITQPSGVFHPKVYLFKGHAGWEAIVGSANLTAGAINNNNEVSLLISSEDSDSSDVLKDLIQQIKTYSDMASYLTKPEIDRYRELAKIHRPSRDKIGATFGGRKADKGPLEVEFLTMSWKKFKKGSKRDPHDSLEERLEVLKICRDAFKEYGSFSKMPTELRQMVAGTPSTYDERWGWFGSMTGVGVFKKMINNNDKYLAKAVNSIPLEGEITKAHFDQFIVHYKRAFGGSRDGVATASRLLAMKRPDIFVCFNSKNEIKIKEAIGIKFGKKDYGAYWEELICRISTAVWWNTPQPVGVEDRAIWMGRTALLDAYFYDEGA</sequence>
<dbReference type="Proteomes" id="UP000441399">
    <property type="component" value="Unassembled WGS sequence"/>
</dbReference>
<dbReference type="EMBL" id="CACSIO010000045">
    <property type="protein sequence ID" value="CAA0123066.1"/>
    <property type="molecule type" value="Genomic_DNA"/>
</dbReference>
<dbReference type="OrthoDB" id="6190762at2"/>
<gene>
    <name evidence="2" type="ORF">OPDIPICF_02778</name>
</gene>
<name>A0A5S9QTY7_9GAMM</name>
<dbReference type="InterPro" id="IPR025202">
    <property type="entry name" value="PLD-like_dom"/>
</dbReference>
<dbReference type="Pfam" id="PF13091">
    <property type="entry name" value="PLDc_2"/>
    <property type="match status" value="1"/>
</dbReference>
<evidence type="ECO:0000313" key="2">
    <source>
        <dbReference type="EMBL" id="CAA0123066.1"/>
    </source>
</evidence>
<accession>A0A5S9QTY7</accession>
<dbReference type="Gene3D" id="3.30.870.10">
    <property type="entry name" value="Endonuclease Chain A"/>
    <property type="match status" value="1"/>
</dbReference>
<protein>
    <recommendedName>
        <fullName evidence="1">PLD phosphodiesterase domain-containing protein</fullName>
    </recommendedName>
</protein>
<dbReference type="PROSITE" id="PS50035">
    <property type="entry name" value="PLD"/>
    <property type="match status" value="1"/>
</dbReference>
<dbReference type="GO" id="GO:0003824">
    <property type="term" value="F:catalytic activity"/>
    <property type="evidence" value="ECO:0007669"/>
    <property type="project" value="InterPro"/>
</dbReference>
<reference evidence="2 3" key="1">
    <citation type="submission" date="2019-11" db="EMBL/GenBank/DDBJ databases">
        <authorList>
            <person name="Holert J."/>
        </authorList>
    </citation>
    <scope>NUCLEOTIDE SEQUENCE [LARGE SCALE GENOMIC DNA]</scope>
    <source>
        <strain evidence="2">SB11_3</strain>
    </source>
</reference>
<dbReference type="AlphaFoldDB" id="A0A5S9QTY7"/>
<evidence type="ECO:0000313" key="3">
    <source>
        <dbReference type="Proteomes" id="UP000441399"/>
    </source>
</evidence>
<organism evidence="2 3">
    <name type="scientific">BD1-7 clade bacterium</name>
    <dbReference type="NCBI Taxonomy" id="2029982"/>
    <lineage>
        <taxon>Bacteria</taxon>
        <taxon>Pseudomonadati</taxon>
        <taxon>Pseudomonadota</taxon>
        <taxon>Gammaproteobacteria</taxon>
        <taxon>Cellvibrionales</taxon>
        <taxon>Spongiibacteraceae</taxon>
        <taxon>BD1-7 clade</taxon>
    </lineage>
</organism>